<dbReference type="Gene3D" id="3.30.420.40">
    <property type="match status" value="1"/>
</dbReference>
<dbReference type="Proteomes" id="UP000230423">
    <property type="component" value="Unassembled WGS sequence"/>
</dbReference>
<accession>A0A2G9USK1</accession>
<evidence type="ECO:0000313" key="1">
    <source>
        <dbReference type="EMBL" id="PIO73245.1"/>
    </source>
</evidence>
<evidence type="ECO:0000313" key="2">
    <source>
        <dbReference type="Proteomes" id="UP000230423"/>
    </source>
</evidence>
<dbReference type="OrthoDB" id="10264182at2759"/>
<protein>
    <recommendedName>
        <fullName evidence="3">Carbohydrate kinase FGGY N-terminal domain-containing protein</fullName>
    </recommendedName>
</protein>
<keyword evidence="2" id="KW-1185">Reference proteome</keyword>
<name>A0A2G9USK1_TELCI</name>
<gene>
    <name evidence="1" type="ORF">TELCIR_04781</name>
</gene>
<dbReference type="EMBL" id="KZ345490">
    <property type="protein sequence ID" value="PIO73245.1"/>
    <property type="molecule type" value="Genomic_DNA"/>
</dbReference>
<reference evidence="1 2" key="1">
    <citation type="submission" date="2015-09" db="EMBL/GenBank/DDBJ databases">
        <title>Draft genome of the parasitic nematode Teladorsagia circumcincta isolate WARC Sus (inbred).</title>
        <authorList>
            <person name="Mitreva M."/>
        </authorList>
    </citation>
    <scope>NUCLEOTIDE SEQUENCE [LARGE SCALE GENOMIC DNA]</scope>
    <source>
        <strain evidence="1 2">S</strain>
    </source>
</reference>
<organism evidence="1 2">
    <name type="scientific">Teladorsagia circumcincta</name>
    <name type="common">Brown stomach worm</name>
    <name type="synonym">Ostertagia circumcincta</name>
    <dbReference type="NCBI Taxonomy" id="45464"/>
    <lineage>
        <taxon>Eukaryota</taxon>
        <taxon>Metazoa</taxon>
        <taxon>Ecdysozoa</taxon>
        <taxon>Nematoda</taxon>
        <taxon>Chromadorea</taxon>
        <taxon>Rhabditida</taxon>
        <taxon>Rhabditina</taxon>
        <taxon>Rhabditomorpha</taxon>
        <taxon>Strongyloidea</taxon>
        <taxon>Trichostrongylidae</taxon>
        <taxon>Teladorsagia</taxon>
    </lineage>
</organism>
<dbReference type="AlphaFoldDB" id="A0A2G9USK1"/>
<sequence>MPYRMNCSVGVDIGTTTVKVCVVKGTKILSEDQVRHEANIPQRLGVQNAKKIIELAVELLEEYPQKILKVNKDIPRLFFTFGTVNSFCILVLGVLDCSELYNWMYPGDVKAAANLPKSSSNSVFPGYGMRTLCELASYAEFDKNHHWDRCGNIMDYFACYLAGSDKVLMSESNAYCWGYSTRLQWNAEILPAMPITTHIFPFTDGLTLLAAASMNGGNALDAFITNVQRWSQEATQASPNLVNMSQILSELDRVSSQLEDNSPGCIPEIKSLFTAERGSVDTGVEIRGLRSDTSLIQ</sequence>
<evidence type="ECO:0008006" key="3">
    <source>
        <dbReference type="Google" id="ProtNLM"/>
    </source>
</evidence>
<proteinExistence type="predicted"/>
<feature type="non-terminal residue" evidence="1">
    <location>
        <position position="297"/>
    </location>
</feature>